<accession>A0A182LZ32</accession>
<evidence type="ECO:0000256" key="1">
    <source>
        <dbReference type="SAM" id="Phobius"/>
    </source>
</evidence>
<protein>
    <submittedName>
        <fullName evidence="2">Uncharacterized protein</fullName>
    </submittedName>
</protein>
<keyword evidence="1" id="KW-0472">Membrane</keyword>
<evidence type="ECO:0000313" key="2">
    <source>
        <dbReference type="EnsemblMetazoa" id="ACUA005432-PA"/>
    </source>
</evidence>
<dbReference type="AlphaFoldDB" id="A0A182LZ32"/>
<reference evidence="2" key="2">
    <citation type="submission" date="2020-05" db="UniProtKB">
        <authorList>
            <consortium name="EnsemblMetazoa"/>
        </authorList>
    </citation>
    <scope>IDENTIFICATION</scope>
    <source>
        <strain evidence="2">A-37</strain>
    </source>
</reference>
<dbReference type="EnsemblMetazoa" id="ACUA005432-RA">
    <property type="protein sequence ID" value="ACUA005432-PA"/>
    <property type="gene ID" value="ACUA005432"/>
</dbReference>
<proteinExistence type="predicted"/>
<keyword evidence="3" id="KW-1185">Reference proteome</keyword>
<organism evidence="2 3">
    <name type="scientific">Anopheles culicifacies</name>
    <dbReference type="NCBI Taxonomy" id="139723"/>
    <lineage>
        <taxon>Eukaryota</taxon>
        <taxon>Metazoa</taxon>
        <taxon>Ecdysozoa</taxon>
        <taxon>Arthropoda</taxon>
        <taxon>Hexapoda</taxon>
        <taxon>Insecta</taxon>
        <taxon>Pterygota</taxon>
        <taxon>Neoptera</taxon>
        <taxon>Endopterygota</taxon>
        <taxon>Diptera</taxon>
        <taxon>Nematocera</taxon>
        <taxon>Culicoidea</taxon>
        <taxon>Culicidae</taxon>
        <taxon>Anophelinae</taxon>
        <taxon>Anopheles</taxon>
        <taxon>culicifacies species complex</taxon>
    </lineage>
</organism>
<reference evidence="3" key="1">
    <citation type="submission" date="2013-09" db="EMBL/GenBank/DDBJ databases">
        <title>The Genome Sequence of Anopheles culicifacies species A.</title>
        <authorList>
            <consortium name="The Broad Institute Genomics Platform"/>
            <person name="Neafsey D.E."/>
            <person name="Besansky N."/>
            <person name="Howell P."/>
            <person name="Walton C."/>
            <person name="Young S.K."/>
            <person name="Zeng Q."/>
            <person name="Gargeya S."/>
            <person name="Fitzgerald M."/>
            <person name="Haas B."/>
            <person name="Abouelleil A."/>
            <person name="Allen A.W."/>
            <person name="Alvarado L."/>
            <person name="Arachchi H.M."/>
            <person name="Berlin A.M."/>
            <person name="Chapman S.B."/>
            <person name="Gainer-Dewar J."/>
            <person name="Goldberg J."/>
            <person name="Griggs A."/>
            <person name="Gujja S."/>
            <person name="Hansen M."/>
            <person name="Howarth C."/>
            <person name="Imamovic A."/>
            <person name="Ireland A."/>
            <person name="Larimer J."/>
            <person name="McCowan C."/>
            <person name="Murphy C."/>
            <person name="Pearson M."/>
            <person name="Poon T.W."/>
            <person name="Priest M."/>
            <person name="Roberts A."/>
            <person name="Saif S."/>
            <person name="Shea T."/>
            <person name="Sisk P."/>
            <person name="Sykes S."/>
            <person name="Wortman J."/>
            <person name="Nusbaum C."/>
            <person name="Birren B."/>
        </authorList>
    </citation>
    <scope>NUCLEOTIDE SEQUENCE [LARGE SCALE GENOMIC DNA]</scope>
    <source>
        <strain evidence="3">A-37</strain>
    </source>
</reference>
<keyword evidence="1" id="KW-0812">Transmembrane</keyword>
<evidence type="ECO:0000313" key="3">
    <source>
        <dbReference type="Proteomes" id="UP000075883"/>
    </source>
</evidence>
<feature type="transmembrane region" description="Helical" evidence="1">
    <location>
        <begin position="39"/>
        <end position="60"/>
    </location>
</feature>
<dbReference type="EMBL" id="AXCM01001172">
    <property type="status" value="NOT_ANNOTATED_CDS"/>
    <property type="molecule type" value="Genomic_DNA"/>
</dbReference>
<dbReference type="Proteomes" id="UP000075883">
    <property type="component" value="Unassembled WGS sequence"/>
</dbReference>
<name>A0A182LZ32_9DIPT</name>
<sequence length="129" mass="14895">MYRFAASICIDTEVLRSYRFDPSWKALGKRCKDATDKDAYWHCFCCFAAAVTGSVMESFFTRKEWFGAHRSNPITIRIPEVIDMGICTCMYGSEKEFCLTYSLQKVIPSERIRMAISTTQPWSGSWLEN</sequence>
<dbReference type="VEuPathDB" id="VectorBase:ACUA005432"/>
<keyword evidence="1" id="KW-1133">Transmembrane helix</keyword>